<evidence type="ECO:0000313" key="2">
    <source>
        <dbReference type="Proteomes" id="UP000092555"/>
    </source>
</evidence>
<dbReference type="Proteomes" id="UP000092555">
    <property type="component" value="Unassembled WGS sequence"/>
</dbReference>
<dbReference type="EMBL" id="LXTC01000002">
    <property type="protein sequence ID" value="OBA22148.1"/>
    <property type="molecule type" value="Genomic_DNA"/>
</dbReference>
<dbReference type="RefSeq" id="XP_018712644.1">
    <property type="nucleotide sequence ID" value="XM_018858733.1"/>
</dbReference>
<reference evidence="1 2" key="1">
    <citation type="submission" date="2016-05" db="EMBL/GenBank/DDBJ databases">
        <title>Comparative genomics of biotechnologically important yeasts.</title>
        <authorList>
            <consortium name="DOE Joint Genome Institute"/>
            <person name="Riley R."/>
            <person name="Haridas S."/>
            <person name="Wolfe K.H."/>
            <person name="Lopes M.R."/>
            <person name="Hittinger C.T."/>
            <person name="Goker M."/>
            <person name="Salamov A."/>
            <person name="Wisecaver J."/>
            <person name="Long T.M."/>
            <person name="Aerts A.L."/>
            <person name="Barry K."/>
            <person name="Choi C."/>
            <person name="Clum A."/>
            <person name="Coughlan A.Y."/>
            <person name="Deshpande S."/>
            <person name="Douglass A.P."/>
            <person name="Hanson S.J."/>
            <person name="Klenk H.-P."/>
            <person name="LaButti K."/>
            <person name="Lapidus A."/>
            <person name="Lindquist E."/>
            <person name="Lipzen A."/>
            <person name="Meier-kolthoff J.P."/>
            <person name="Ohm R.A."/>
            <person name="Otillar R.P."/>
            <person name="Pangilinan J."/>
            <person name="Peng Y."/>
            <person name="Rokas A."/>
            <person name="Rosa C.A."/>
            <person name="Scheuner C."/>
            <person name="Sibirny A.A."/>
            <person name="Slot J.C."/>
            <person name="Stielow J.B."/>
            <person name="Sun H."/>
            <person name="Kurtzman C.P."/>
            <person name="Blackwell M."/>
            <person name="Grigoriev I.V."/>
            <person name="Jeffries T.W."/>
        </authorList>
    </citation>
    <scope>NUCLEOTIDE SEQUENCE [LARGE SCALE GENOMIC DNA]</scope>
    <source>
        <strain evidence="1 2">NRRL YB-4993</strain>
    </source>
</reference>
<dbReference type="PANTHER" id="PTHR41677:SF1">
    <property type="entry name" value="FE2OG DIOXYGENASE DOMAIN-CONTAINING PROTEIN"/>
    <property type="match status" value="1"/>
</dbReference>
<name>A0A1A0HE18_9ASCO</name>
<proteinExistence type="predicted"/>
<dbReference type="STRING" id="869754.A0A1A0HE18"/>
<dbReference type="PANTHER" id="PTHR41677">
    <property type="entry name" value="YALI0B19030P"/>
    <property type="match status" value="1"/>
</dbReference>
<dbReference type="GeneID" id="30031709"/>
<protein>
    <recommendedName>
        <fullName evidence="3">Fe2OG dioxygenase domain-containing protein</fullName>
    </recommendedName>
</protein>
<dbReference type="AlphaFoldDB" id="A0A1A0HE18"/>
<evidence type="ECO:0000313" key="1">
    <source>
        <dbReference type="EMBL" id="OBA22148.1"/>
    </source>
</evidence>
<sequence length="399" mass="43886">MAPPELAADIEAGNKRKAISEDTYERCLAGTFAALSARLGQPHAVSFDPLVHLKYYSQGPAEQHKYNHTRRITMEELGLTSKTQISPVGVSDPFPLFTDEAVDIMRWEILHRDTFLANARLSYNSTSGLDCAMRGYVSDGRTVHTPFTHAAWTHPETMQLISTMAGVDLQVVMDHEIAHVNVGITDPHTAARQRSLHEAEQRERLFRGTQKDADADAPGPAGDAEIPAIVGWHHDAYPFVCVLMLSDTTDMVGGETYLRMGDGQLARVAGPQKGHAAVLQGRLIRHLAPKPVGATERITMVTSYRARDAAQHDGSVLGTVKPEINYGSKYSDFYRQWVGYRAEVIKARLDRLTASMGHGTVFDKAAATAGLQDIEAYLAATYTEMEVTADEWREVVGRG</sequence>
<accession>A0A1A0HE18</accession>
<dbReference type="OrthoDB" id="10256055at2759"/>
<keyword evidence="2" id="KW-1185">Reference proteome</keyword>
<gene>
    <name evidence="1" type="ORF">METBIDRAFT_77619</name>
</gene>
<evidence type="ECO:0008006" key="3">
    <source>
        <dbReference type="Google" id="ProtNLM"/>
    </source>
</evidence>
<comment type="caution">
    <text evidence="1">The sequence shown here is derived from an EMBL/GenBank/DDBJ whole genome shotgun (WGS) entry which is preliminary data.</text>
</comment>
<organism evidence="1 2">
    <name type="scientific">Metschnikowia bicuspidata var. bicuspidata NRRL YB-4993</name>
    <dbReference type="NCBI Taxonomy" id="869754"/>
    <lineage>
        <taxon>Eukaryota</taxon>
        <taxon>Fungi</taxon>
        <taxon>Dikarya</taxon>
        <taxon>Ascomycota</taxon>
        <taxon>Saccharomycotina</taxon>
        <taxon>Pichiomycetes</taxon>
        <taxon>Metschnikowiaceae</taxon>
        <taxon>Metschnikowia</taxon>
    </lineage>
</organism>